<reference evidence="1 2" key="1">
    <citation type="submission" date="2015-01" db="EMBL/GenBank/DDBJ databases">
        <title>Genome Sequencing of Rickettsiales.</title>
        <authorList>
            <person name="Daugherty S.C."/>
            <person name="Su Q."/>
            <person name="Abolude K."/>
            <person name="Beier-Sexton M."/>
            <person name="Carlyon J.A."/>
            <person name="Carter R."/>
            <person name="Day N.P."/>
            <person name="Dumler S.J."/>
            <person name="Dyachenko V."/>
            <person name="Godinez A."/>
            <person name="Kurtti T.J."/>
            <person name="Lichay M."/>
            <person name="Mullins K.E."/>
            <person name="Ott S."/>
            <person name="Pappas-Brown V."/>
            <person name="Paris D.H."/>
            <person name="Patel P."/>
            <person name="Richards A.L."/>
            <person name="Sadzewicz L."/>
            <person name="Sears K."/>
            <person name="Seidman D."/>
            <person name="Sengamalay N."/>
            <person name="Stenos J."/>
            <person name="Tallon L.J."/>
            <person name="Vincent G."/>
            <person name="Fraser C.M."/>
            <person name="Munderloh U."/>
            <person name="Dunning-Hotopp J.C."/>
        </authorList>
    </citation>
    <scope>NUCLEOTIDE SEQUENCE [LARGE SCALE GENOMIC DNA]</scope>
    <source>
        <strain evidence="1 2">Ac/Pa</strain>
    </source>
</reference>
<keyword evidence="2" id="KW-1185">Reference proteome</keyword>
<dbReference type="Proteomes" id="UP000033556">
    <property type="component" value="Unassembled WGS sequence"/>
</dbReference>
<dbReference type="GO" id="GO:0008168">
    <property type="term" value="F:methyltransferase activity"/>
    <property type="evidence" value="ECO:0007669"/>
    <property type="project" value="UniProtKB-KW"/>
</dbReference>
<dbReference type="EMBL" id="LANR01000001">
    <property type="protein sequence ID" value="KJV62307.1"/>
    <property type="molecule type" value="Genomic_DNA"/>
</dbReference>
<dbReference type="PATRIC" id="fig|1359164.3.peg.1315"/>
<dbReference type="GO" id="GO:0032259">
    <property type="term" value="P:methylation"/>
    <property type="evidence" value="ECO:0007669"/>
    <property type="project" value="UniProtKB-KW"/>
</dbReference>
<accession>A0A0F3N3R3</accession>
<evidence type="ECO:0000313" key="1">
    <source>
        <dbReference type="EMBL" id="KJV62307.1"/>
    </source>
</evidence>
<keyword evidence="1" id="KW-0489">Methyltransferase</keyword>
<sequence length="66" mass="7569">MLAISDEKLLYLLEFVDRSGVEREIERLRIKTGSAIIPGSTEPILMIKEDLQLYFNGTLQKFNTPI</sequence>
<proteinExistence type="predicted"/>
<keyword evidence="1" id="KW-0808">Transferase</keyword>
<evidence type="ECO:0000313" key="2">
    <source>
        <dbReference type="Proteomes" id="UP000033556"/>
    </source>
</evidence>
<protein>
    <submittedName>
        <fullName evidence="1">Putative methylated-DNA--protein-cysteine methyltransferase</fullName>
    </submittedName>
</protein>
<dbReference type="AlphaFoldDB" id="A0A0F3N3R3"/>
<organism evidence="1 2">
    <name type="scientific">Rickettsia amblyommatis str. Ac/Pa</name>
    <dbReference type="NCBI Taxonomy" id="1359164"/>
    <lineage>
        <taxon>Bacteria</taxon>
        <taxon>Pseudomonadati</taxon>
        <taxon>Pseudomonadota</taxon>
        <taxon>Alphaproteobacteria</taxon>
        <taxon>Rickettsiales</taxon>
        <taxon>Rickettsiaceae</taxon>
        <taxon>Rickettsieae</taxon>
        <taxon>Rickettsia</taxon>
        <taxon>spotted fever group</taxon>
    </lineage>
</organism>
<gene>
    <name evidence="1" type="ORF">APHACPA_1331</name>
</gene>
<comment type="caution">
    <text evidence="1">The sequence shown here is derived from an EMBL/GenBank/DDBJ whole genome shotgun (WGS) entry which is preliminary data.</text>
</comment>
<name>A0A0F3N3R3_RICAM</name>